<proteinExistence type="inferred from homology"/>
<dbReference type="GO" id="GO:1990116">
    <property type="term" value="P:ribosome-associated ubiquitin-dependent protein catabolic process"/>
    <property type="evidence" value="ECO:0007669"/>
    <property type="project" value="TreeGrafter"/>
</dbReference>
<dbReference type="GO" id="GO:0000049">
    <property type="term" value="F:tRNA binding"/>
    <property type="evidence" value="ECO:0007669"/>
    <property type="project" value="TreeGrafter"/>
</dbReference>
<protein>
    <recommendedName>
        <fullName evidence="5">Ribosome quality control complex subunit 2</fullName>
    </recommendedName>
</protein>
<feature type="domain" description="NFACT protein C-terminal" evidence="8">
    <location>
        <begin position="995"/>
        <end position="1108"/>
    </location>
</feature>
<feature type="region of interest" description="Disordered" evidence="6">
    <location>
        <begin position="442"/>
        <end position="480"/>
    </location>
</feature>
<evidence type="ECO:0000256" key="4">
    <source>
        <dbReference type="ARBA" id="ARBA00023054"/>
    </source>
</evidence>
<dbReference type="GO" id="GO:0043023">
    <property type="term" value="F:ribosomal large subunit binding"/>
    <property type="evidence" value="ECO:0007669"/>
    <property type="project" value="TreeGrafter"/>
</dbReference>
<dbReference type="PANTHER" id="PTHR15239">
    <property type="entry name" value="NUCLEAR EXPORT MEDIATOR FACTOR NEMF"/>
    <property type="match status" value="1"/>
</dbReference>
<dbReference type="EMBL" id="CAJPDT010000053">
    <property type="protein sequence ID" value="CAF9929303.1"/>
    <property type="molecule type" value="Genomic_DNA"/>
</dbReference>
<feature type="compositionally biased region" description="Basic and acidic residues" evidence="6">
    <location>
        <begin position="945"/>
        <end position="954"/>
    </location>
</feature>
<feature type="compositionally biased region" description="Acidic residues" evidence="6">
    <location>
        <begin position="759"/>
        <end position="769"/>
    </location>
</feature>
<feature type="region of interest" description="Disordered" evidence="6">
    <location>
        <begin position="936"/>
        <end position="970"/>
    </location>
</feature>
<keyword evidence="3" id="KW-0963">Cytoplasm</keyword>
<feature type="domain" description="NFACT RNA-binding" evidence="7">
    <location>
        <begin position="555"/>
        <end position="668"/>
    </location>
</feature>
<feature type="region of interest" description="Disordered" evidence="6">
    <location>
        <begin position="1056"/>
        <end position="1077"/>
    </location>
</feature>
<evidence type="ECO:0000259" key="7">
    <source>
        <dbReference type="Pfam" id="PF05670"/>
    </source>
</evidence>
<feature type="region of interest" description="Disordered" evidence="6">
    <location>
        <begin position="705"/>
        <end position="916"/>
    </location>
</feature>
<dbReference type="InterPro" id="IPR021846">
    <property type="entry name" value="NFACT-C"/>
</dbReference>
<dbReference type="GO" id="GO:0072344">
    <property type="term" value="P:rescue of stalled ribosome"/>
    <property type="evidence" value="ECO:0007669"/>
    <property type="project" value="TreeGrafter"/>
</dbReference>
<accession>A0A8H3IRX1</accession>
<comment type="caution">
    <text evidence="9">The sequence shown here is derived from an EMBL/GenBank/DDBJ whole genome shotgun (WGS) entry which is preliminary data.</text>
</comment>
<reference evidence="9" key="1">
    <citation type="submission" date="2021-03" db="EMBL/GenBank/DDBJ databases">
        <authorList>
            <person name="Tagirdzhanova G."/>
        </authorList>
    </citation>
    <scope>NUCLEOTIDE SEQUENCE</scope>
</reference>
<keyword evidence="4" id="KW-0175">Coiled coil</keyword>
<dbReference type="GO" id="GO:0005737">
    <property type="term" value="C:cytoplasm"/>
    <property type="evidence" value="ECO:0007669"/>
    <property type="project" value="UniProtKB-SubCell"/>
</dbReference>
<dbReference type="OrthoDB" id="207084at2759"/>
<dbReference type="GO" id="GO:1990112">
    <property type="term" value="C:RQC complex"/>
    <property type="evidence" value="ECO:0007669"/>
    <property type="project" value="TreeGrafter"/>
</dbReference>
<feature type="compositionally biased region" description="Polar residues" evidence="6">
    <location>
        <begin position="777"/>
        <end position="787"/>
    </location>
</feature>
<sequence>MKQRFSSLDVNVIAQELSRALCTLRLANVYDLSSRIFLFKFAKPDQRESFVVDSGFRCHLTSFTRATAAAPSAFVARLRKFLRTRRVTAVTQVGTDRIIEIQFSDGQYRLFLEFYAGGNIVLTDKDLGIISLLRIVAEEQEQLRVDLNYSLENRQNYSGVPALTSERIITGLQKAVDRRDGETTMHQKKSKKKPGDALRKALSKSLSEFPPMLIDHALRVAAFNPNTPVEDLLEDSSLRERLVVALGEARRIVDSLAGSVTCKGYIIAKPTKTTSAAVQDPIPNDGTAVGLNLMYEDFHPFRPLQCEDNPDTTILEFNGFNRTVDEFFSSIESQKLESRLTEREDNAKRKLETARLDHQKRLGGLQEVQELNIRKAQAIEANLQKVEEATAAINALIIQGMDWQEIARLIEMEQERHNVVAEMIKLPLKLYENTTTLLLSEVSYDDEDDYDGDETGSDVSDSEEDLQPSSRAPKAPKPANKRLAVDIDLALSPWSNARRYYEQRRSAAVKEQKTLQSSEKALKSTEKKISADLKKGLKQEKEVMRPQRRAIWFEKFAYFISSDGYLVLGGRDAQQNELLYKRYLKKGDVYVHADLHGAASVIIKNKPGMSENPVPPSTLSQAGTLVVATSSAWDSKAVMSAWWVDANQVSKTALTGDLLPNGSFVIRGDKKFLPPAQLLLGFGIMFKVSEESKVRHLRHRIQDRLTPSGFAKDVESKENSQDDKDGRESQAEDEHSEAHKDAKQDLRHIQDADGVESNSGDDSENDSDSDLMRGNPLQPTSGKQSASRPGRQASDDLAGDIGTASDEAMSSESTDEKDGSEQQEHAPGDEKSFADTDQKHDLSAEESRLLRKGPRPLPSTVDPAEAAPTSTDSEGNEDPRQSSMSSLRPDRKTLPPRMRGKHGKYQKLKTKYANQDEEDRALAMRLLGSAAAQEKATEDAAANADRVKELAAQKERRRKQHALAAEKGKEAEELRKMEFEQGIETLDDNDLDGLDLESFVGTPLPGDEILDALVVCGPWDAIGGRYKWRVKLQPGTTKKGKAVREILGKWNGIVTQREKKKKKRPGSSEGDEAMLKEEKVRMREGELIKAIREPEVIGVVPVGKVRVIMGPGEASGQGNTGGGAGKGKRGGKGGKKQR</sequence>
<evidence type="ECO:0000313" key="9">
    <source>
        <dbReference type="EMBL" id="CAF9929303.1"/>
    </source>
</evidence>
<dbReference type="InterPro" id="IPR008532">
    <property type="entry name" value="NFACT_RNA-bd"/>
</dbReference>
<comment type="similarity">
    <text evidence="2">Belongs to the NEMF family.</text>
</comment>
<feature type="compositionally biased region" description="Basic and acidic residues" evidence="6">
    <location>
        <begin position="712"/>
        <end position="751"/>
    </location>
</feature>
<dbReference type="PANTHER" id="PTHR15239:SF6">
    <property type="entry name" value="RIBOSOME QUALITY CONTROL COMPLEX SUBUNIT NEMF"/>
    <property type="match status" value="1"/>
</dbReference>
<dbReference type="Gene3D" id="2.30.310.10">
    <property type="entry name" value="ibrinogen binding protein from staphylococcus aureus domain"/>
    <property type="match status" value="1"/>
</dbReference>
<dbReference type="Pfam" id="PF05833">
    <property type="entry name" value="NFACT_N"/>
    <property type="match status" value="1"/>
</dbReference>
<evidence type="ECO:0000256" key="3">
    <source>
        <dbReference type="ARBA" id="ARBA00022490"/>
    </source>
</evidence>
<evidence type="ECO:0000313" key="10">
    <source>
        <dbReference type="Proteomes" id="UP000664534"/>
    </source>
</evidence>
<gene>
    <name evidence="9" type="ORF">IMSHALPRED_007874</name>
</gene>
<feature type="region of interest" description="Disordered" evidence="6">
    <location>
        <begin position="1109"/>
        <end position="1138"/>
    </location>
</feature>
<dbReference type="Proteomes" id="UP000664534">
    <property type="component" value="Unassembled WGS sequence"/>
</dbReference>
<evidence type="ECO:0000256" key="6">
    <source>
        <dbReference type="SAM" id="MobiDB-lite"/>
    </source>
</evidence>
<name>A0A8H3IRX1_9LECA</name>
<feature type="compositionally biased region" description="Gly residues" evidence="6">
    <location>
        <begin position="1113"/>
        <end position="1125"/>
    </location>
</feature>
<feature type="compositionally biased region" description="Basic residues" evidence="6">
    <location>
        <begin position="1126"/>
        <end position="1138"/>
    </location>
</feature>
<dbReference type="AlphaFoldDB" id="A0A8H3IRX1"/>
<comment type="subcellular location">
    <subcellularLocation>
        <location evidence="1">Cytoplasm</location>
    </subcellularLocation>
</comment>
<evidence type="ECO:0000256" key="5">
    <source>
        <dbReference type="ARBA" id="ARBA00070414"/>
    </source>
</evidence>
<dbReference type="InterPro" id="IPR051608">
    <property type="entry name" value="RQC_Subunit_NEMF"/>
</dbReference>
<organism evidence="9 10">
    <name type="scientific">Imshaugia aleurites</name>
    <dbReference type="NCBI Taxonomy" id="172621"/>
    <lineage>
        <taxon>Eukaryota</taxon>
        <taxon>Fungi</taxon>
        <taxon>Dikarya</taxon>
        <taxon>Ascomycota</taxon>
        <taxon>Pezizomycotina</taxon>
        <taxon>Lecanoromycetes</taxon>
        <taxon>OSLEUM clade</taxon>
        <taxon>Lecanoromycetidae</taxon>
        <taxon>Lecanorales</taxon>
        <taxon>Lecanorineae</taxon>
        <taxon>Parmeliaceae</taxon>
        <taxon>Imshaugia</taxon>
    </lineage>
</organism>
<dbReference type="FunFam" id="2.30.310.10:FF:000003">
    <property type="entry name" value="Zinc knuckle domain containing protein"/>
    <property type="match status" value="1"/>
</dbReference>
<keyword evidence="10" id="KW-1185">Reference proteome</keyword>
<dbReference type="Pfam" id="PF11923">
    <property type="entry name" value="NFACT-C"/>
    <property type="match status" value="1"/>
</dbReference>
<evidence type="ECO:0000256" key="1">
    <source>
        <dbReference type="ARBA" id="ARBA00004496"/>
    </source>
</evidence>
<evidence type="ECO:0000259" key="8">
    <source>
        <dbReference type="Pfam" id="PF11923"/>
    </source>
</evidence>
<feature type="compositionally biased region" description="Acidic residues" evidence="6">
    <location>
        <begin position="443"/>
        <end position="466"/>
    </location>
</feature>
<feature type="compositionally biased region" description="Basic residues" evidence="6">
    <location>
        <begin position="898"/>
        <end position="910"/>
    </location>
</feature>
<dbReference type="Pfam" id="PF05670">
    <property type="entry name" value="NFACT-R_1"/>
    <property type="match status" value="1"/>
</dbReference>
<feature type="compositionally biased region" description="Basic and acidic residues" evidence="6">
    <location>
        <begin position="814"/>
        <end position="849"/>
    </location>
</feature>
<evidence type="ECO:0000256" key="2">
    <source>
        <dbReference type="ARBA" id="ARBA00008318"/>
    </source>
</evidence>